<sequence length="323" mass="35603">MTTLGIFPASGGLGESTYTHLLQDGLGVPASNVILISRHPGKTPRTLVQAGVKTRQADYTQSPAELESAFSGIDVLFLISYPSHQHTLRTELHLKAIAAAKQAGVKYVFYSSLGFAGEGDTSVAEVMGAHLDTEGYLRELAAGDKGFGYTAVREGLYSESTGIYTAFWEAGREEEILIPHDGKGRGVSWVRRDELGEATARLLARYMVDKEGFEREWPGWVNGKVVFTGTREWSLAETVEVLGRVAGKKLRIREVSVDEYARLPQVLAKFGSEELARTWATAWEAIRRGETGLVTSDLERVLGRKPEEFDVTVRSHWSGKQHM</sequence>
<dbReference type="Proteomes" id="UP001174936">
    <property type="component" value="Unassembled WGS sequence"/>
</dbReference>
<evidence type="ECO:0000313" key="2">
    <source>
        <dbReference type="EMBL" id="KAK0644630.1"/>
    </source>
</evidence>
<dbReference type="Gene3D" id="3.90.25.10">
    <property type="entry name" value="UDP-galactose 4-epimerase, domain 1"/>
    <property type="match status" value="1"/>
</dbReference>
<accession>A0AA40CN39</accession>
<dbReference type="PANTHER" id="PTHR47129:SF1">
    <property type="entry name" value="NMRA-LIKE DOMAIN-CONTAINING PROTEIN"/>
    <property type="match status" value="1"/>
</dbReference>
<dbReference type="InterPro" id="IPR036291">
    <property type="entry name" value="NAD(P)-bd_dom_sf"/>
</dbReference>
<dbReference type="Pfam" id="PF13460">
    <property type="entry name" value="NAD_binding_10"/>
    <property type="match status" value="1"/>
</dbReference>
<reference evidence="2" key="1">
    <citation type="submission" date="2023-06" db="EMBL/GenBank/DDBJ databases">
        <title>Genome-scale phylogeny and comparative genomics of the fungal order Sordariales.</title>
        <authorList>
            <consortium name="Lawrence Berkeley National Laboratory"/>
            <person name="Hensen N."/>
            <person name="Bonometti L."/>
            <person name="Westerberg I."/>
            <person name="Brannstrom I.O."/>
            <person name="Guillou S."/>
            <person name="Cros-Aarteil S."/>
            <person name="Calhoun S."/>
            <person name="Haridas S."/>
            <person name="Kuo A."/>
            <person name="Mondo S."/>
            <person name="Pangilinan J."/>
            <person name="Riley R."/>
            <person name="Labutti K."/>
            <person name="Andreopoulos B."/>
            <person name="Lipzen A."/>
            <person name="Chen C."/>
            <person name="Yanf M."/>
            <person name="Daum C."/>
            <person name="Ng V."/>
            <person name="Clum A."/>
            <person name="Steindorff A."/>
            <person name="Ohm R."/>
            <person name="Martin F."/>
            <person name="Silar P."/>
            <person name="Natvig D."/>
            <person name="Lalanne C."/>
            <person name="Gautier V."/>
            <person name="Ament-Velasquez S.L."/>
            <person name="Kruys A."/>
            <person name="Hutchinson M.I."/>
            <person name="Powell A.J."/>
            <person name="Barry K."/>
            <person name="Miller A.N."/>
            <person name="Grigoriev I.V."/>
            <person name="Debuchy R."/>
            <person name="Gladieux P."/>
            <person name="Thoren M.H."/>
            <person name="Johannesson H."/>
        </authorList>
    </citation>
    <scope>NUCLEOTIDE SEQUENCE</scope>
    <source>
        <strain evidence="2">SMH2532-1</strain>
    </source>
</reference>
<gene>
    <name evidence="2" type="ORF">B0T16DRAFT_430687</name>
</gene>
<dbReference type="AlphaFoldDB" id="A0AA40CN39"/>
<proteinExistence type="predicted"/>
<dbReference type="EMBL" id="JAULSV010000005">
    <property type="protein sequence ID" value="KAK0644630.1"/>
    <property type="molecule type" value="Genomic_DNA"/>
</dbReference>
<feature type="domain" description="NAD(P)-binding" evidence="1">
    <location>
        <begin position="9"/>
        <end position="159"/>
    </location>
</feature>
<organism evidence="2 3">
    <name type="scientific">Cercophora newfieldiana</name>
    <dbReference type="NCBI Taxonomy" id="92897"/>
    <lineage>
        <taxon>Eukaryota</taxon>
        <taxon>Fungi</taxon>
        <taxon>Dikarya</taxon>
        <taxon>Ascomycota</taxon>
        <taxon>Pezizomycotina</taxon>
        <taxon>Sordariomycetes</taxon>
        <taxon>Sordariomycetidae</taxon>
        <taxon>Sordariales</taxon>
        <taxon>Lasiosphaeriaceae</taxon>
        <taxon>Cercophora</taxon>
    </lineage>
</organism>
<evidence type="ECO:0000313" key="3">
    <source>
        <dbReference type="Proteomes" id="UP001174936"/>
    </source>
</evidence>
<dbReference type="PANTHER" id="PTHR47129">
    <property type="entry name" value="QUINONE OXIDOREDUCTASE 2"/>
    <property type="match status" value="1"/>
</dbReference>
<comment type="caution">
    <text evidence="2">The sequence shown here is derived from an EMBL/GenBank/DDBJ whole genome shotgun (WGS) entry which is preliminary data.</text>
</comment>
<protein>
    <recommendedName>
        <fullName evidence="1">NAD(P)-binding domain-containing protein</fullName>
    </recommendedName>
</protein>
<dbReference type="Gene3D" id="3.40.50.720">
    <property type="entry name" value="NAD(P)-binding Rossmann-like Domain"/>
    <property type="match status" value="1"/>
</dbReference>
<dbReference type="SUPFAM" id="SSF51735">
    <property type="entry name" value="NAD(P)-binding Rossmann-fold domains"/>
    <property type="match status" value="1"/>
</dbReference>
<dbReference type="InterPro" id="IPR052718">
    <property type="entry name" value="NmrA-type_oxidoreductase"/>
</dbReference>
<name>A0AA40CN39_9PEZI</name>
<dbReference type="InterPro" id="IPR016040">
    <property type="entry name" value="NAD(P)-bd_dom"/>
</dbReference>
<evidence type="ECO:0000259" key="1">
    <source>
        <dbReference type="Pfam" id="PF13460"/>
    </source>
</evidence>
<keyword evidence="3" id="KW-1185">Reference proteome</keyword>